<sequence>MGAMLSFGAKPAMTEIIVTRIVSDAAYYSMRAQEELEKARQAKARGDVPRMVAAHSELAVRYQAKAALIGGCRTDAFTR</sequence>
<name>A0A081R9B8_SPHCR</name>
<proteinExistence type="predicted"/>
<dbReference type="RefSeq" id="WP_234703251.1">
    <property type="nucleotide sequence ID" value="NZ_JFHR01000063.1"/>
</dbReference>
<organism evidence="1 2">
    <name type="scientific">Sphingobium chlorophenolicum</name>
    <dbReference type="NCBI Taxonomy" id="46429"/>
    <lineage>
        <taxon>Bacteria</taxon>
        <taxon>Pseudomonadati</taxon>
        <taxon>Pseudomonadota</taxon>
        <taxon>Alphaproteobacteria</taxon>
        <taxon>Sphingomonadales</taxon>
        <taxon>Sphingomonadaceae</taxon>
        <taxon>Sphingobium</taxon>
    </lineage>
</organism>
<comment type="caution">
    <text evidence="1">The sequence shown here is derived from an EMBL/GenBank/DDBJ whole genome shotgun (WGS) entry which is preliminary data.</text>
</comment>
<gene>
    <name evidence="1" type="ORF">BV95_03927</name>
</gene>
<accession>A0A081R9B8</accession>
<dbReference type="AlphaFoldDB" id="A0A081R9B8"/>
<evidence type="ECO:0000313" key="1">
    <source>
        <dbReference type="EMBL" id="KEQ51791.1"/>
    </source>
</evidence>
<protein>
    <submittedName>
        <fullName evidence="1">Uncharacterized protein</fullName>
    </submittedName>
</protein>
<dbReference type="PATRIC" id="fig|46429.4.peg.3917"/>
<evidence type="ECO:0000313" key="2">
    <source>
        <dbReference type="Proteomes" id="UP000028411"/>
    </source>
</evidence>
<dbReference type="EMBL" id="JFHR01000063">
    <property type="protein sequence ID" value="KEQ51791.1"/>
    <property type="molecule type" value="Genomic_DNA"/>
</dbReference>
<dbReference type="Proteomes" id="UP000028411">
    <property type="component" value="Unassembled WGS sequence"/>
</dbReference>
<reference evidence="1 2" key="1">
    <citation type="submission" date="2014-02" db="EMBL/GenBank/DDBJ databases">
        <title>Whole genome sequence of Sphingobium chlorophenolicum NBRC 16172.</title>
        <authorList>
            <person name="Gan H.M."/>
            <person name="Gan H.Y."/>
            <person name="Chew T.H."/>
            <person name="Savka M.A."/>
        </authorList>
    </citation>
    <scope>NUCLEOTIDE SEQUENCE [LARGE SCALE GENOMIC DNA]</scope>
    <source>
        <strain evidence="1 2">NBRC 16172</strain>
    </source>
</reference>